<reference evidence="1 2" key="1">
    <citation type="journal article" date="2014" name="Genome Announc.">
        <title>Draft Genome Sequence of Lysobacter capsici AZ78, a Bacterium Antagonistic to Plant-Pathogenic Oomycetes.</title>
        <authorList>
            <person name="Puopolo G."/>
            <person name="Sonego P."/>
            <person name="Engelen K."/>
            <person name="Pertot I."/>
        </authorList>
    </citation>
    <scope>NUCLEOTIDE SEQUENCE [LARGE SCALE GENOMIC DNA]</scope>
    <source>
        <strain evidence="1 2">AZ78</strain>
    </source>
</reference>
<sequence>MIRDRAFANKVVVHSRGGDRAALAHWVEQWLRDGVSYVGVVGTDASALQDVVDWTCIELSLRDGREPGGDDGYDILTAAHQEDESLDDAIELARLIGEHPGAPICIVEI</sequence>
<name>A0A108UB58_9GAMM</name>
<evidence type="ECO:0000313" key="1">
    <source>
        <dbReference type="EMBL" id="KWS05892.1"/>
    </source>
</evidence>
<dbReference type="EMBL" id="JAJA02000001">
    <property type="protein sequence ID" value="KWS05892.1"/>
    <property type="molecule type" value="Genomic_DNA"/>
</dbReference>
<protein>
    <submittedName>
        <fullName evidence="1">Uncharacterized protein</fullName>
    </submittedName>
</protein>
<dbReference type="AlphaFoldDB" id="A0A108UB58"/>
<keyword evidence="2" id="KW-1185">Reference proteome</keyword>
<proteinExistence type="predicted"/>
<dbReference type="RefSeq" id="WP_051547429.1">
    <property type="nucleotide sequence ID" value="NZ_JAJA02000001.1"/>
</dbReference>
<dbReference type="Proteomes" id="UP000023435">
    <property type="component" value="Unassembled WGS sequence"/>
</dbReference>
<evidence type="ECO:0000313" key="2">
    <source>
        <dbReference type="Proteomes" id="UP000023435"/>
    </source>
</evidence>
<organism evidence="1 2">
    <name type="scientific">Lysobacter capsici AZ78</name>
    <dbReference type="NCBI Taxonomy" id="1444315"/>
    <lineage>
        <taxon>Bacteria</taxon>
        <taxon>Pseudomonadati</taxon>
        <taxon>Pseudomonadota</taxon>
        <taxon>Gammaproteobacteria</taxon>
        <taxon>Lysobacterales</taxon>
        <taxon>Lysobacteraceae</taxon>
        <taxon>Lysobacter</taxon>
    </lineage>
</organism>
<gene>
    <name evidence="1" type="ORF">AZ78_3446</name>
</gene>
<comment type="caution">
    <text evidence="1">The sequence shown here is derived from an EMBL/GenBank/DDBJ whole genome shotgun (WGS) entry which is preliminary data.</text>
</comment>
<accession>A0A108UB58</accession>